<dbReference type="InterPro" id="IPR010865">
    <property type="entry name" value="DUF1499"/>
</dbReference>
<protein>
    <submittedName>
        <fullName evidence="2">Uncharacterized conserved protein, DUF1499 family</fullName>
    </submittedName>
</protein>
<reference evidence="3" key="1">
    <citation type="submission" date="2016-10" db="EMBL/GenBank/DDBJ databases">
        <authorList>
            <person name="Varghese N."/>
            <person name="Submissions S."/>
        </authorList>
    </citation>
    <scope>NUCLEOTIDE SEQUENCE [LARGE SCALE GENOMIC DNA]</scope>
    <source>
        <strain evidence="3">CGMCC 1.10657</strain>
    </source>
</reference>
<evidence type="ECO:0000256" key="1">
    <source>
        <dbReference type="SAM" id="Phobius"/>
    </source>
</evidence>
<keyword evidence="1" id="KW-1133">Transmembrane helix</keyword>
<keyword evidence="1" id="KW-0472">Membrane</keyword>
<evidence type="ECO:0000313" key="3">
    <source>
        <dbReference type="Proteomes" id="UP000198658"/>
    </source>
</evidence>
<dbReference type="Proteomes" id="UP000198658">
    <property type="component" value="Unassembled WGS sequence"/>
</dbReference>
<keyword evidence="3" id="KW-1185">Reference proteome</keyword>
<dbReference type="OrthoDB" id="1523552at2"/>
<sequence length="254" mass="28219">MSKLARYTHWSRWLVRVQWLLLAAIFCAGLALRLELVHFRPVFEVFKFAGLTALGVALIGMLVFIWGLVKRHPQSRYNALWAVILGLLPVAVPLLTVGRSNFDVPPIHDITTDMQNPPAYQAVLSLREEGDNSPEYDGEEVAKLQREADIYSDIMPLQLEIPVARATELSAKVAEDLGWRVVALEPQRGHLEAVDRTPLLGFSDDIVVRVTEENGGSRVDIRSSSRVGISDLGANAERIRSFLSELQARAAGVE</sequence>
<feature type="transmembrane region" description="Helical" evidence="1">
    <location>
        <begin position="80"/>
        <end position="98"/>
    </location>
</feature>
<dbReference type="STRING" id="658218.SAMN05216562_0077"/>
<feature type="transmembrane region" description="Helical" evidence="1">
    <location>
        <begin position="49"/>
        <end position="68"/>
    </location>
</feature>
<dbReference type="AlphaFoldDB" id="A0A1H3VMF4"/>
<accession>A0A1H3VMF4</accession>
<proteinExistence type="predicted"/>
<keyword evidence="1" id="KW-0812">Transmembrane</keyword>
<dbReference type="Pfam" id="PF07386">
    <property type="entry name" value="DUF1499"/>
    <property type="match status" value="1"/>
</dbReference>
<dbReference type="RefSeq" id="WP_091383850.1">
    <property type="nucleotide sequence ID" value="NZ_FNQO01000001.1"/>
</dbReference>
<evidence type="ECO:0000313" key="2">
    <source>
        <dbReference type="EMBL" id="SDZ75881.1"/>
    </source>
</evidence>
<organism evidence="2 3">
    <name type="scientific">Microbulbifer marinus</name>
    <dbReference type="NCBI Taxonomy" id="658218"/>
    <lineage>
        <taxon>Bacteria</taxon>
        <taxon>Pseudomonadati</taxon>
        <taxon>Pseudomonadota</taxon>
        <taxon>Gammaproteobacteria</taxon>
        <taxon>Cellvibrionales</taxon>
        <taxon>Microbulbiferaceae</taxon>
        <taxon>Microbulbifer</taxon>
    </lineage>
</organism>
<name>A0A1H3VMF4_9GAMM</name>
<gene>
    <name evidence="2" type="ORF">SAMN05216562_0077</name>
</gene>
<dbReference type="EMBL" id="FNQO01000001">
    <property type="protein sequence ID" value="SDZ75881.1"/>
    <property type="molecule type" value="Genomic_DNA"/>
</dbReference>